<evidence type="ECO:0000313" key="3">
    <source>
        <dbReference type="Proteomes" id="UP000001294"/>
    </source>
</evidence>
<dbReference type="Proteomes" id="UP000001294">
    <property type="component" value="Unassembled WGS sequence"/>
</dbReference>
<proteinExistence type="predicted"/>
<dbReference type="PANTHER" id="PTHR21366">
    <property type="entry name" value="GLYOXALASE FAMILY PROTEIN"/>
    <property type="match status" value="1"/>
</dbReference>
<dbReference type="HOGENOM" id="CLU_1065986_0_0_1"/>
<dbReference type="Pfam" id="PF00903">
    <property type="entry name" value="Glyoxalase"/>
    <property type="match status" value="1"/>
</dbReference>
<dbReference type="EMBL" id="DS995900">
    <property type="protein sequence ID" value="EEA25801.1"/>
    <property type="molecule type" value="Genomic_DNA"/>
</dbReference>
<dbReference type="PANTHER" id="PTHR21366:SF22">
    <property type="entry name" value="VOC DOMAIN-CONTAINING PROTEIN"/>
    <property type="match status" value="1"/>
</dbReference>
<feature type="domain" description="VOC" evidence="1">
    <location>
        <begin position="114"/>
        <end position="255"/>
    </location>
</feature>
<name>B6Q8J7_TALMQ</name>
<dbReference type="InterPro" id="IPR004360">
    <property type="entry name" value="Glyas_Fos-R_dOase_dom"/>
</dbReference>
<evidence type="ECO:0000313" key="2">
    <source>
        <dbReference type="EMBL" id="EEA25801.1"/>
    </source>
</evidence>
<gene>
    <name evidence="2" type="ORF">PMAA_068950</name>
</gene>
<dbReference type="SUPFAM" id="SSF54593">
    <property type="entry name" value="Glyoxalase/Bleomycin resistance protein/Dihydroxybiphenyl dioxygenase"/>
    <property type="match status" value="1"/>
</dbReference>
<dbReference type="Pfam" id="PF11160">
    <property type="entry name" value="Hva1_TUDOR"/>
    <property type="match status" value="1"/>
</dbReference>
<dbReference type="InterPro" id="IPR050383">
    <property type="entry name" value="GlyoxalaseI/FosfomycinResist"/>
</dbReference>
<dbReference type="InterPro" id="IPR029068">
    <property type="entry name" value="Glyas_Bleomycin-R_OHBP_Dase"/>
</dbReference>
<evidence type="ECO:0000259" key="1">
    <source>
        <dbReference type="PROSITE" id="PS51819"/>
    </source>
</evidence>
<dbReference type="OrthoDB" id="16820at2759"/>
<dbReference type="PROSITE" id="PS51819">
    <property type="entry name" value="VOC"/>
    <property type="match status" value="1"/>
</dbReference>
<dbReference type="VEuPathDB" id="FungiDB:PMAA_068950"/>
<sequence length="261" mass="29729">MSVERVKDRKDEDIQEGDHVWTRYRGGVREGDVQKIVMDEREARQEAVANPPKVIFIDQHDIYVVMLTEVIAKCIFNQPTLEMSFLRSSRIAICYCTVTRHRAPFMKMSTSPPPISHILETCLYVRDIEKSANFYKSALNMEPFLATPRVTAFNLGSTTLLLFKLGATHQDITVNSEKSHGVIPGHGPTESLFQNGNSLKQHFCFAVKSPRDVDEWSTHFDKLGVRILGRMDWELGGKSVYFEDPDGHVGEIGSRGIWKHY</sequence>
<dbReference type="Gene3D" id="2.30.30.1060">
    <property type="match status" value="1"/>
</dbReference>
<organism evidence="2 3">
    <name type="scientific">Talaromyces marneffei (strain ATCC 18224 / CBS 334.59 / QM 7333)</name>
    <name type="common">Penicillium marneffei</name>
    <dbReference type="NCBI Taxonomy" id="441960"/>
    <lineage>
        <taxon>Eukaryota</taxon>
        <taxon>Fungi</taxon>
        <taxon>Dikarya</taxon>
        <taxon>Ascomycota</taxon>
        <taxon>Pezizomycotina</taxon>
        <taxon>Eurotiomycetes</taxon>
        <taxon>Eurotiomycetidae</taxon>
        <taxon>Eurotiales</taxon>
        <taxon>Trichocomaceae</taxon>
        <taxon>Talaromyces</taxon>
        <taxon>Talaromyces sect. Talaromyces</taxon>
    </lineage>
</organism>
<accession>B6Q8J7</accession>
<protein>
    <recommendedName>
        <fullName evidence="1">VOC domain-containing protein</fullName>
    </recommendedName>
</protein>
<keyword evidence="3" id="KW-1185">Reference proteome</keyword>
<dbReference type="InterPro" id="IPR021331">
    <property type="entry name" value="Hva1_TUDOR"/>
</dbReference>
<reference evidence="3" key="1">
    <citation type="journal article" date="2015" name="Genome Announc.">
        <title>Genome sequence of the AIDS-associated pathogen Penicillium marneffei (ATCC18224) and its near taxonomic relative Talaromyces stipitatus (ATCC10500).</title>
        <authorList>
            <person name="Nierman W.C."/>
            <person name="Fedorova-Abrams N.D."/>
            <person name="Andrianopoulos A."/>
        </authorList>
    </citation>
    <scope>NUCLEOTIDE SEQUENCE [LARGE SCALE GENOMIC DNA]</scope>
    <source>
        <strain evidence="3">ATCC 18224 / CBS 334.59 / QM 7333</strain>
    </source>
</reference>
<dbReference type="Gene3D" id="3.10.180.10">
    <property type="entry name" value="2,3-Dihydroxybiphenyl 1,2-Dioxygenase, domain 1"/>
    <property type="match status" value="1"/>
</dbReference>
<dbReference type="InterPro" id="IPR037523">
    <property type="entry name" value="VOC_core"/>
</dbReference>
<dbReference type="AlphaFoldDB" id="B6Q8J7"/>
<dbReference type="PhylomeDB" id="B6Q8J7"/>